<dbReference type="PROSITE" id="PS51450">
    <property type="entry name" value="LRR"/>
    <property type="match status" value="1"/>
</dbReference>
<dbReference type="PROSITE" id="PS50835">
    <property type="entry name" value="IG_LIKE"/>
    <property type="match status" value="1"/>
</dbReference>
<dbReference type="InterPro" id="IPR003591">
    <property type="entry name" value="Leu-rich_rpt_typical-subtyp"/>
</dbReference>
<evidence type="ECO:0000256" key="2">
    <source>
        <dbReference type="ARBA" id="ARBA00022729"/>
    </source>
</evidence>
<dbReference type="NCBIfam" id="TIGR04131">
    <property type="entry name" value="Bac_Flav_CTERM"/>
    <property type="match status" value="1"/>
</dbReference>
<proteinExistence type="predicted"/>
<dbReference type="Gene3D" id="3.80.10.10">
    <property type="entry name" value="Ribonuclease Inhibitor"/>
    <property type="match status" value="3"/>
</dbReference>
<organism evidence="8 9">
    <name type="scientific">Maribacter dokdonensis</name>
    <dbReference type="NCBI Taxonomy" id="320912"/>
    <lineage>
        <taxon>Bacteria</taxon>
        <taxon>Pseudomonadati</taxon>
        <taxon>Bacteroidota</taxon>
        <taxon>Flavobacteriia</taxon>
        <taxon>Flavobacteriales</taxon>
        <taxon>Flavobacteriaceae</taxon>
        <taxon>Maribacter</taxon>
    </lineage>
</organism>
<dbReference type="FunFam" id="3.80.10.10:FF:000095">
    <property type="entry name" value="LRR receptor-like serine/threonine-protein kinase GSO1"/>
    <property type="match status" value="2"/>
</dbReference>
<evidence type="ECO:0000256" key="3">
    <source>
        <dbReference type="ARBA" id="ARBA00022737"/>
    </source>
</evidence>
<evidence type="ECO:0000256" key="6">
    <source>
        <dbReference type="SAM" id="SignalP"/>
    </source>
</evidence>
<feature type="domain" description="Ig-like" evidence="7">
    <location>
        <begin position="479"/>
        <end position="561"/>
    </location>
</feature>
<dbReference type="Proteomes" id="UP000183038">
    <property type="component" value="Unassembled WGS sequence"/>
</dbReference>
<dbReference type="InterPro" id="IPR053211">
    <property type="entry name" value="DNA_repair-toleration"/>
</dbReference>
<dbReference type="EMBL" id="FNTB01000001">
    <property type="protein sequence ID" value="SEC06106.1"/>
    <property type="molecule type" value="Genomic_DNA"/>
</dbReference>
<dbReference type="SMART" id="SM00369">
    <property type="entry name" value="LRR_TYP"/>
    <property type="match status" value="2"/>
</dbReference>
<dbReference type="RefSeq" id="WP_074672728.1">
    <property type="nucleotide sequence ID" value="NZ_FNTB01000001.1"/>
</dbReference>
<evidence type="ECO:0000259" key="7">
    <source>
        <dbReference type="PROSITE" id="PS50835"/>
    </source>
</evidence>
<keyword evidence="1" id="KW-0433">Leucine-rich repeat</keyword>
<feature type="chain" id="PRO_5010336419" evidence="6">
    <location>
        <begin position="20"/>
        <end position="1164"/>
    </location>
</feature>
<dbReference type="SUPFAM" id="SSF52047">
    <property type="entry name" value="RNI-like"/>
    <property type="match status" value="1"/>
</dbReference>
<dbReference type="InterPro" id="IPR055414">
    <property type="entry name" value="LRR_R13L4/SHOC2-like"/>
</dbReference>
<dbReference type="Pfam" id="PF23598">
    <property type="entry name" value="LRR_14"/>
    <property type="match status" value="1"/>
</dbReference>
<keyword evidence="2 6" id="KW-0732">Signal</keyword>
<name>A0A1H4PFB6_9FLAO</name>
<keyword evidence="4" id="KW-0472">Membrane</keyword>
<dbReference type="AlphaFoldDB" id="A0A1H4PFB6"/>
<feature type="signal peptide" evidence="6">
    <location>
        <begin position="1"/>
        <end position="19"/>
    </location>
</feature>
<dbReference type="Pfam" id="PF13585">
    <property type="entry name" value="CHU_C"/>
    <property type="match status" value="1"/>
</dbReference>
<keyword evidence="3" id="KW-0677">Repeat</keyword>
<evidence type="ECO:0000256" key="5">
    <source>
        <dbReference type="ARBA" id="ARBA00023157"/>
    </source>
</evidence>
<accession>A0A1H4PFB6</accession>
<reference evidence="8 9" key="1">
    <citation type="submission" date="2016-10" db="EMBL/GenBank/DDBJ databases">
        <authorList>
            <person name="de Groot N.N."/>
        </authorList>
    </citation>
    <scope>NUCLEOTIDE SEQUENCE [LARGE SCALE GENOMIC DNA]</scope>
    <source>
        <strain evidence="8 9">MAR_2009_71</strain>
    </source>
</reference>
<dbReference type="InterPro" id="IPR032675">
    <property type="entry name" value="LRR_dom_sf"/>
</dbReference>
<dbReference type="PANTHER" id="PTHR48060">
    <property type="entry name" value="DNA DAMAGE-REPAIR/TOLERATION PROTEIN DRT100"/>
    <property type="match status" value="1"/>
</dbReference>
<gene>
    <name evidence="8" type="ORF">SAMN05192540_2250</name>
</gene>
<dbReference type="Gene3D" id="2.60.40.10">
    <property type="entry name" value="Immunoglobulins"/>
    <property type="match status" value="1"/>
</dbReference>
<dbReference type="InterPro" id="IPR026341">
    <property type="entry name" value="T9SS_type_B"/>
</dbReference>
<dbReference type="InterPro" id="IPR013783">
    <property type="entry name" value="Ig-like_fold"/>
</dbReference>
<sequence length="1164" mass="124888">MNKFLSLICFLGISGVLSAQVTPVEKAALQAFYTATNGDTWTSQTDGNPGNDWDFTGPVTSDWYGLTIAGGNVIIMDMNPTNLANSGNIQSGSIPDELADLEFLIILDLSASGLTGPLPVSITTMPSLISLNVLYNDLTGTIPIEITDMTQLTELYLGNNNFTGTIYPEYGDLVNLQYLNLSENNLTGTIPASLGNLTALRSLRIGNNALTGNLPVSLRNLTNLTELSIQATYIDGNLPDEYSELTNLRILDLSSYSNTIDGGLTGSIPVSYGNLVNLTTLDLWGNALTGTLPDSLSNLVNMEYFSVANNLISGTLPDSYSSWTNIIRFEVFNNDLEGTIPASYSSFTQMEYFTVNDNRLSGTLPPSFSQWTSLTNFNVHNNNLSGSLPQSYDQWTNLAVFNAFNNAFSGTIPPTYNQWNNLNNFNVNNNQLEGTVPDFTVIPGFTTNLNIADNRFQFGDFESEFPFYDANFSGFRDNPQAKVNNILTLNENLGNTVTITTTVSGSQNHYQWFKNGVPIVGAPDSPTLVLNNIQATDAGVYHAEITSDIVDDLTLIRNDITIVVNCVMPTADDPADVNACASYTLPALSAGNSYYTQTNAGGTQLNAGDMITTSQVIYVYAGTSGCSDENQFEIQIGTPPTADDPADVNACASYTLPALSAGNFYFTQTNAGGTQLNAGDMITTSQIIYVYAGTSGCSDENQFDIQIGTAPTADDPADVNSCASYTLPALSAGNSYYTQTNAGGTQLNAGDMITTSQVIYVYAGTIGCSDENQFDIQIGTAPTADDPADVNACASYTLPALSAGNSYYTQTNAGGTQLNAGDMITTSQVMYVYAGTSGCSDENQFDIQIGTPPTADDPADVNTCASYTLPALSAGNSYYTQTNAGGTQLNAGDMITTSQVMYVYAGTSGCSDENQFDIQIGTPPTADDPADVNSCASYTLPALSAGNSYYTQTNAGGTQLNAGDMITTSQVLYVYAGTSGCSDENQFDIQIGTPPTADDPADVNACESYTLPQLSTGNYFTQPNGTGSQLFPGDNIIVTQTLYVYSENEQCSVENSFSITISSEFCEDTNTDQNASCTIDFPNFFTPNNDGINDFYVPIIESCSPNGTLTIFDRYGKLIYHTNRLDNYWNGTFNGKPLPSSDFWYLFENSENQEIIKGHFSLLR</sequence>
<dbReference type="InterPro" id="IPR007110">
    <property type="entry name" value="Ig-like_dom"/>
</dbReference>
<evidence type="ECO:0000313" key="8">
    <source>
        <dbReference type="EMBL" id="SEC06106.1"/>
    </source>
</evidence>
<evidence type="ECO:0000256" key="4">
    <source>
        <dbReference type="ARBA" id="ARBA00023136"/>
    </source>
</evidence>
<keyword evidence="5" id="KW-1015">Disulfide bond</keyword>
<protein>
    <submittedName>
        <fullName evidence="8">Gliding motility-associated C-terminal domain-containing protein</fullName>
    </submittedName>
</protein>
<dbReference type="PANTHER" id="PTHR48060:SF22">
    <property type="entry name" value="INACTIVE LRR RECEPTOR-LIKE SERINE_THREONINE-PROTEIN KINASE BIR2"/>
    <property type="match status" value="1"/>
</dbReference>
<dbReference type="OrthoDB" id="627712at2"/>
<dbReference type="InterPro" id="IPR036179">
    <property type="entry name" value="Ig-like_dom_sf"/>
</dbReference>
<evidence type="ECO:0000313" key="9">
    <source>
        <dbReference type="Proteomes" id="UP000183038"/>
    </source>
</evidence>
<dbReference type="SUPFAM" id="SSF48726">
    <property type="entry name" value="Immunoglobulin"/>
    <property type="match status" value="1"/>
</dbReference>
<dbReference type="InterPro" id="IPR001611">
    <property type="entry name" value="Leu-rich_rpt"/>
</dbReference>
<evidence type="ECO:0000256" key="1">
    <source>
        <dbReference type="ARBA" id="ARBA00022614"/>
    </source>
</evidence>